<dbReference type="PANTHER" id="PTHR11953:SF1">
    <property type="entry name" value="EXOSOME COMPLEX COMPONENT RRP46"/>
    <property type="match status" value="1"/>
</dbReference>
<evidence type="ECO:0000256" key="4">
    <source>
        <dbReference type="ARBA" id="ARBA00023242"/>
    </source>
</evidence>
<keyword evidence="4" id="KW-0539">Nucleus</keyword>
<keyword evidence="3" id="KW-0271">Exosome</keyword>
<evidence type="ECO:0000256" key="2">
    <source>
        <dbReference type="ARBA" id="ARBA00022552"/>
    </source>
</evidence>
<protein>
    <submittedName>
        <fullName evidence="5">Uncharacterized protein</fullName>
    </submittedName>
</protein>
<dbReference type="GO" id="GO:0006364">
    <property type="term" value="P:rRNA processing"/>
    <property type="evidence" value="ECO:0007669"/>
    <property type="project" value="UniProtKB-KW"/>
</dbReference>
<dbReference type="Proteomes" id="UP000327013">
    <property type="component" value="Unassembled WGS sequence"/>
</dbReference>
<dbReference type="InterPro" id="IPR050080">
    <property type="entry name" value="RNase_PH"/>
</dbReference>
<dbReference type="GO" id="GO:0003723">
    <property type="term" value="F:RNA binding"/>
    <property type="evidence" value="ECO:0007669"/>
    <property type="project" value="TreeGrafter"/>
</dbReference>
<comment type="subcellular location">
    <subcellularLocation>
        <location evidence="1">Nucleus</location>
    </subcellularLocation>
</comment>
<evidence type="ECO:0000256" key="3">
    <source>
        <dbReference type="ARBA" id="ARBA00022835"/>
    </source>
</evidence>
<dbReference type="GO" id="GO:0000176">
    <property type="term" value="C:nuclear exosome (RNase complex)"/>
    <property type="evidence" value="ECO:0007669"/>
    <property type="project" value="TreeGrafter"/>
</dbReference>
<dbReference type="PANTHER" id="PTHR11953">
    <property type="entry name" value="EXOSOME COMPLEX COMPONENT"/>
    <property type="match status" value="1"/>
</dbReference>
<dbReference type="GO" id="GO:0000177">
    <property type="term" value="C:cytoplasmic exosome (RNase complex)"/>
    <property type="evidence" value="ECO:0007669"/>
    <property type="project" value="TreeGrafter"/>
</dbReference>
<dbReference type="GO" id="GO:0034475">
    <property type="term" value="P:U4 snRNA 3'-end processing"/>
    <property type="evidence" value="ECO:0007669"/>
    <property type="project" value="TreeGrafter"/>
</dbReference>
<keyword evidence="6" id="KW-1185">Reference proteome</keyword>
<dbReference type="GO" id="GO:0016075">
    <property type="term" value="P:rRNA catabolic process"/>
    <property type="evidence" value="ECO:0007669"/>
    <property type="project" value="TreeGrafter"/>
</dbReference>
<dbReference type="AlphaFoldDB" id="A0A5N6L5E4"/>
<proteinExistence type="predicted"/>
<keyword evidence="2" id="KW-0698">rRNA processing</keyword>
<reference evidence="5 6" key="1">
    <citation type="submission" date="2019-06" db="EMBL/GenBank/DDBJ databases">
        <title>A chromosomal-level reference genome of Carpinus fangiana (Coryloideae, Betulaceae).</title>
        <authorList>
            <person name="Yang X."/>
            <person name="Wang Z."/>
            <person name="Zhang L."/>
            <person name="Hao G."/>
            <person name="Liu J."/>
            <person name="Yang Y."/>
        </authorList>
    </citation>
    <scope>NUCLEOTIDE SEQUENCE [LARGE SCALE GENOMIC DNA]</scope>
    <source>
        <strain evidence="5">Cfa_2016G</strain>
        <tissue evidence="5">Leaf</tissue>
    </source>
</reference>
<gene>
    <name evidence="5" type="ORF">FH972_026913</name>
</gene>
<dbReference type="OrthoDB" id="27298at2759"/>
<dbReference type="InterPro" id="IPR027408">
    <property type="entry name" value="PNPase/RNase_PH_dom_sf"/>
</dbReference>
<evidence type="ECO:0000313" key="6">
    <source>
        <dbReference type="Proteomes" id="UP000327013"/>
    </source>
</evidence>
<dbReference type="EMBL" id="VIBQ01000141">
    <property type="protein sequence ID" value="KAB9006559.1"/>
    <property type="molecule type" value="Genomic_DNA"/>
</dbReference>
<accession>A0A5N6L5E4</accession>
<dbReference type="GO" id="GO:0071028">
    <property type="term" value="P:nuclear mRNA surveillance"/>
    <property type="evidence" value="ECO:0007669"/>
    <property type="project" value="TreeGrafter"/>
</dbReference>
<dbReference type="Gene3D" id="3.30.230.70">
    <property type="entry name" value="GHMP Kinase, N-terminal domain"/>
    <property type="match status" value="2"/>
</dbReference>
<organism evidence="5 6">
    <name type="scientific">Carpinus fangiana</name>
    <dbReference type="NCBI Taxonomy" id="176857"/>
    <lineage>
        <taxon>Eukaryota</taxon>
        <taxon>Viridiplantae</taxon>
        <taxon>Streptophyta</taxon>
        <taxon>Embryophyta</taxon>
        <taxon>Tracheophyta</taxon>
        <taxon>Spermatophyta</taxon>
        <taxon>Magnoliopsida</taxon>
        <taxon>eudicotyledons</taxon>
        <taxon>Gunneridae</taxon>
        <taxon>Pentapetalae</taxon>
        <taxon>rosids</taxon>
        <taxon>fabids</taxon>
        <taxon>Fagales</taxon>
        <taxon>Betulaceae</taxon>
        <taxon>Carpinus</taxon>
    </lineage>
</organism>
<evidence type="ECO:0000256" key="1">
    <source>
        <dbReference type="ARBA" id="ARBA00004123"/>
    </source>
</evidence>
<name>A0A5N6L5E4_9ROSI</name>
<evidence type="ECO:0000313" key="5">
    <source>
        <dbReference type="EMBL" id="KAB9006559.1"/>
    </source>
</evidence>
<sequence>MAAARPQVTLHAVPHADGSASFSHGGFSILAVANGPLEAQRRDELPDEAFVEVSVRPASGAGSNIPLRCTCTAVLVDVLDSGNAQSGGRHVFAFAGPSGECLLAESEGEFSLQEWQQAEKQAQRQCRGDNGLELWLRRLIEDDLGTRGRWRDDTA</sequence>
<dbReference type="GO" id="GO:0005730">
    <property type="term" value="C:nucleolus"/>
    <property type="evidence" value="ECO:0007669"/>
    <property type="project" value="TreeGrafter"/>
</dbReference>
<dbReference type="GO" id="GO:0071051">
    <property type="term" value="P:poly(A)-dependent snoRNA 3'-end processing"/>
    <property type="evidence" value="ECO:0007669"/>
    <property type="project" value="TreeGrafter"/>
</dbReference>
<dbReference type="InterPro" id="IPR020568">
    <property type="entry name" value="Ribosomal_Su5_D2-typ_SF"/>
</dbReference>
<comment type="caution">
    <text evidence="5">The sequence shown here is derived from an EMBL/GenBank/DDBJ whole genome shotgun (WGS) entry which is preliminary data.</text>
</comment>
<dbReference type="SUPFAM" id="SSF54211">
    <property type="entry name" value="Ribosomal protein S5 domain 2-like"/>
    <property type="match status" value="1"/>
</dbReference>